<dbReference type="GO" id="GO:0004514">
    <property type="term" value="F:nicotinate-nucleotide diphosphorylase (carboxylating) activity"/>
    <property type="evidence" value="ECO:0007669"/>
    <property type="project" value="UniProtKB-EC"/>
</dbReference>
<evidence type="ECO:0000256" key="2">
    <source>
        <dbReference type="ARBA" id="ARBA00004893"/>
    </source>
</evidence>
<dbReference type="InterPro" id="IPR027277">
    <property type="entry name" value="NadC/ModD"/>
</dbReference>
<feature type="binding site" evidence="13">
    <location>
        <position position="194"/>
    </location>
    <ligand>
        <name>substrate</name>
    </ligand>
</feature>
<dbReference type="NCBIfam" id="TIGR00078">
    <property type="entry name" value="nadC"/>
    <property type="match status" value="1"/>
</dbReference>
<dbReference type="AlphaFoldDB" id="A0A450T5S0"/>
<dbReference type="InterPro" id="IPR004393">
    <property type="entry name" value="NadC"/>
</dbReference>
<dbReference type="Gene3D" id="3.90.1170.20">
    <property type="entry name" value="Quinolinate phosphoribosyl transferase, N-terminal domain"/>
    <property type="match status" value="1"/>
</dbReference>
<dbReference type="PANTHER" id="PTHR32179:SF3">
    <property type="entry name" value="NICOTINATE-NUCLEOTIDE PYROPHOSPHORYLASE [CARBOXYLATING]"/>
    <property type="match status" value="1"/>
</dbReference>
<evidence type="ECO:0000259" key="15">
    <source>
        <dbReference type="Pfam" id="PF02749"/>
    </source>
</evidence>
<evidence type="ECO:0000256" key="7">
    <source>
        <dbReference type="ARBA" id="ARBA00022676"/>
    </source>
</evidence>
<feature type="domain" description="Quinolinate phosphoribosyl transferase C-terminal" evidence="14">
    <location>
        <begin position="111"/>
        <end position="274"/>
    </location>
</feature>
<dbReference type="UniPathway" id="UPA00253">
    <property type="reaction ID" value="UER00331"/>
</dbReference>
<feature type="binding site" evidence="13">
    <location>
        <begin position="259"/>
        <end position="261"/>
    </location>
    <ligand>
        <name>substrate</name>
    </ligand>
</feature>
<dbReference type="FunFam" id="3.90.1170.20:FF:000001">
    <property type="entry name" value="Nicotinate-nucleotide diphosphorylase (Carboxylating)"/>
    <property type="match status" value="1"/>
</dbReference>
<dbReference type="Gene3D" id="3.20.20.70">
    <property type="entry name" value="Aldolase class I"/>
    <property type="match status" value="1"/>
</dbReference>
<evidence type="ECO:0000256" key="9">
    <source>
        <dbReference type="ARBA" id="ARBA00033102"/>
    </source>
</evidence>
<dbReference type="SUPFAM" id="SSF51690">
    <property type="entry name" value="Nicotinate/Quinolinate PRTase C-terminal domain-like"/>
    <property type="match status" value="1"/>
</dbReference>
<evidence type="ECO:0000256" key="5">
    <source>
        <dbReference type="ARBA" id="ARBA00011944"/>
    </source>
</evidence>
<comment type="subunit">
    <text evidence="4">Hexamer formed by 3 homodimers.</text>
</comment>
<dbReference type="Pfam" id="PF01729">
    <property type="entry name" value="QRPTase_C"/>
    <property type="match status" value="1"/>
</dbReference>
<proteinExistence type="inferred from homology"/>
<dbReference type="InterPro" id="IPR036068">
    <property type="entry name" value="Nicotinate_pribotase-like_C"/>
</dbReference>
<evidence type="ECO:0000256" key="3">
    <source>
        <dbReference type="ARBA" id="ARBA00009400"/>
    </source>
</evidence>
<dbReference type="SUPFAM" id="SSF54675">
    <property type="entry name" value="Nicotinate/Quinolinate PRTase N-terminal domain-like"/>
    <property type="match status" value="1"/>
</dbReference>
<dbReference type="GO" id="GO:0009435">
    <property type="term" value="P:NAD+ biosynthetic process"/>
    <property type="evidence" value="ECO:0007669"/>
    <property type="project" value="UniProtKB-UniPathway"/>
</dbReference>
<keyword evidence="8 12" id="KW-0808">Transferase</keyword>
<dbReference type="GO" id="GO:0034213">
    <property type="term" value="P:quinolinate catabolic process"/>
    <property type="evidence" value="ECO:0007669"/>
    <property type="project" value="TreeGrafter"/>
</dbReference>
<dbReference type="PIRSF" id="PIRSF006250">
    <property type="entry name" value="NadC_ModD"/>
    <property type="match status" value="1"/>
</dbReference>
<evidence type="ECO:0000256" key="11">
    <source>
        <dbReference type="ARBA" id="ARBA00069173"/>
    </source>
</evidence>
<feature type="domain" description="Quinolinate phosphoribosyl transferase N-terminal" evidence="15">
    <location>
        <begin position="24"/>
        <end position="108"/>
    </location>
</feature>
<protein>
    <recommendedName>
        <fullName evidence="11">Probable nicotinate-nucleotide pyrophosphorylase [carboxylating]</fullName>
        <ecNumber evidence="5">2.4.2.19</ecNumber>
    </recommendedName>
    <alternativeName>
        <fullName evidence="9">Quinolinate phosphoribosyltransferase [decarboxylating]</fullName>
    </alternativeName>
</protein>
<name>A0A450T5S0_9GAMM</name>
<evidence type="ECO:0000256" key="4">
    <source>
        <dbReference type="ARBA" id="ARBA00011218"/>
    </source>
</evidence>
<evidence type="ECO:0000256" key="10">
    <source>
        <dbReference type="ARBA" id="ARBA00047445"/>
    </source>
</evidence>
<reference evidence="17" key="1">
    <citation type="submission" date="2019-02" db="EMBL/GenBank/DDBJ databases">
        <authorList>
            <person name="Gruber-Vodicka R. H."/>
            <person name="Seah K. B. B."/>
        </authorList>
    </citation>
    <scope>NUCLEOTIDE SEQUENCE</scope>
    <source>
        <strain evidence="17">BECK_DK161</strain>
        <strain evidence="16">BECK_DK47</strain>
    </source>
</reference>
<evidence type="ECO:0000313" key="16">
    <source>
        <dbReference type="EMBL" id="VFJ45350.1"/>
    </source>
</evidence>
<dbReference type="Pfam" id="PF02749">
    <property type="entry name" value="QRPTase_N"/>
    <property type="match status" value="1"/>
</dbReference>
<feature type="binding site" evidence="13">
    <location>
        <position position="165"/>
    </location>
    <ligand>
        <name>substrate</name>
    </ligand>
</feature>
<dbReference type="CDD" id="cd01572">
    <property type="entry name" value="QPRTase"/>
    <property type="match status" value="1"/>
</dbReference>
<keyword evidence="7 12" id="KW-0328">Glycosyltransferase</keyword>
<feature type="binding site" evidence="13">
    <location>
        <begin position="131"/>
        <end position="133"/>
    </location>
    <ligand>
        <name>substrate</name>
    </ligand>
</feature>
<evidence type="ECO:0000256" key="13">
    <source>
        <dbReference type="PIRSR" id="PIRSR006250-1"/>
    </source>
</evidence>
<feature type="binding site" evidence="13">
    <location>
        <position position="215"/>
    </location>
    <ligand>
        <name>substrate</name>
    </ligand>
</feature>
<feature type="binding site" evidence="13">
    <location>
        <begin position="238"/>
        <end position="240"/>
    </location>
    <ligand>
        <name>substrate</name>
    </ligand>
</feature>
<accession>A0A450T5S0</accession>
<dbReference type="EMBL" id="CAADEY010000092">
    <property type="protein sequence ID" value="VFJ61839.1"/>
    <property type="molecule type" value="Genomic_DNA"/>
</dbReference>
<evidence type="ECO:0000256" key="6">
    <source>
        <dbReference type="ARBA" id="ARBA00022642"/>
    </source>
</evidence>
<sequence length="278" mass="29782">MTSIPNDVTETVRRALAEDVGAGDITGALLPATLMANAVLISREDAVLCGIPWFNEVFAQLDPRIKTDWEVADGEDIAADQAVCRLTGPTRPLLTGERTAMNFLQTLSGAATGAREYAEEVRGTGTRILDTRKTIPGLRTAQKYAIRCGGCHNHRMGLYDGILIKENHIIAAGSIPAAVRLAREENPGVPVEIEVESLGECREALASDADILLLDNFSLEMIEEAVRINAGAAKLEVSGGVERSGLRRLAETGVDYISVGALTKHVRAVDLSLRVVPD</sequence>
<comment type="pathway">
    <text evidence="2">Cofactor biosynthesis; NAD(+) biosynthesis; nicotinate D-ribonucleotide from quinolinate: step 1/1.</text>
</comment>
<dbReference type="EC" id="2.4.2.19" evidence="5"/>
<dbReference type="FunFam" id="3.20.20.70:FF:000030">
    <property type="entry name" value="Nicotinate-nucleotide pyrophosphorylase, carboxylating"/>
    <property type="match status" value="1"/>
</dbReference>
<gene>
    <name evidence="16" type="ORF">BECKDK2373B_GA0170837_101045</name>
    <name evidence="17" type="ORF">BECKDK2373C_GA0170839_10922</name>
</gene>
<dbReference type="GO" id="GO:0005737">
    <property type="term" value="C:cytoplasm"/>
    <property type="evidence" value="ECO:0007669"/>
    <property type="project" value="TreeGrafter"/>
</dbReference>
<dbReference type="InterPro" id="IPR022412">
    <property type="entry name" value="Quinolinate_PRibosylTrfase_N"/>
</dbReference>
<feature type="binding site" evidence="13">
    <location>
        <position position="155"/>
    </location>
    <ligand>
        <name>substrate</name>
    </ligand>
</feature>
<dbReference type="InterPro" id="IPR037128">
    <property type="entry name" value="Quinolinate_PRibosylTase_N_sf"/>
</dbReference>
<dbReference type="InterPro" id="IPR013785">
    <property type="entry name" value="Aldolase_TIM"/>
</dbReference>
<evidence type="ECO:0000256" key="12">
    <source>
        <dbReference type="PIRNR" id="PIRNR006250"/>
    </source>
</evidence>
<evidence type="ECO:0000256" key="1">
    <source>
        <dbReference type="ARBA" id="ARBA00003237"/>
    </source>
</evidence>
<dbReference type="InterPro" id="IPR002638">
    <property type="entry name" value="Quinolinate_PRibosylTrfase_C"/>
</dbReference>
<evidence type="ECO:0000256" key="8">
    <source>
        <dbReference type="ARBA" id="ARBA00022679"/>
    </source>
</evidence>
<comment type="similarity">
    <text evidence="3 12">Belongs to the NadC/ModD family.</text>
</comment>
<dbReference type="PANTHER" id="PTHR32179">
    <property type="entry name" value="NICOTINATE-NUCLEOTIDE PYROPHOSPHORYLASE [CARBOXYLATING]"/>
    <property type="match status" value="1"/>
</dbReference>
<comment type="catalytic activity">
    <reaction evidence="10">
        <text>nicotinate beta-D-ribonucleotide + CO2 + diphosphate = quinolinate + 5-phospho-alpha-D-ribose 1-diphosphate + 2 H(+)</text>
        <dbReference type="Rhea" id="RHEA:12733"/>
        <dbReference type="ChEBI" id="CHEBI:15378"/>
        <dbReference type="ChEBI" id="CHEBI:16526"/>
        <dbReference type="ChEBI" id="CHEBI:29959"/>
        <dbReference type="ChEBI" id="CHEBI:33019"/>
        <dbReference type="ChEBI" id="CHEBI:57502"/>
        <dbReference type="ChEBI" id="CHEBI:58017"/>
        <dbReference type="EC" id="2.4.2.19"/>
    </reaction>
</comment>
<dbReference type="EMBL" id="CAADEX010000010">
    <property type="protein sequence ID" value="VFJ45350.1"/>
    <property type="molecule type" value="Genomic_DNA"/>
</dbReference>
<evidence type="ECO:0000259" key="14">
    <source>
        <dbReference type="Pfam" id="PF01729"/>
    </source>
</evidence>
<evidence type="ECO:0000313" key="17">
    <source>
        <dbReference type="EMBL" id="VFJ61839.1"/>
    </source>
</evidence>
<keyword evidence="6" id="KW-0662">Pyridine nucleotide biosynthesis</keyword>
<feature type="binding site" evidence="13">
    <location>
        <position position="98"/>
    </location>
    <ligand>
        <name>substrate</name>
    </ligand>
</feature>
<comment type="function">
    <text evidence="1">Involved in the catabolism of quinolinic acid (QA).</text>
</comment>
<organism evidence="17">
    <name type="scientific">Candidatus Kentrum sp. DK</name>
    <dbReference type="NCBI Taxonomy" id="2126562"/>
    <lineage>
        <taxon>Bacteria</taxon>
        <taxon>Pseudomonadati</taxon>
        <taxon>Pseudomonadota</taxon>
        <taxon>Gammaproteobacteria</taxon>
        <taxon>Candidatus Kentrum</taxon>
    </lineage>
</organism>